<dbReference type="GeneID" id="20526249"/>
<dbReference type="RefSeq" id="XP_009493696.1">
    <property type="nucleotide sequence ID" value="XM_009495421.1"/>
</dbReference>
<evidence type="ECO:0000256" key="1">
    <source>
        <dbReference type="SAM" id="Phobius"/>
    </source>
</evidence>
<dbReference type="AlphaFoldDB" id="A0A058ZDW7"/>
<name>A0A058ZDW7_FONAL</name>
<organism evidence="2">
    <name type="scientific">Fonticula alba</name>
    <name type="common">Slime mold</name>
    <dbReference type="NCBI Taxonomy" id="691883"/>
    <lineage>
        <taxon>Eukaryota</taxon>
        <taxon>Rotosphaerida</taxon>
        <taxon>Fonticulaceae</taxon>
        <taxon>Fonticula</taxon>
    </lineage>
</organism>
<dbReference type="Proteomes" id="UP000030693">
    <property type="component" value="Unassembled WGS sequence"/>
</dbReference>
<keyword evidence="1" id="KW-0812">Transmembrane</keyword>
<feature type="transmembrane region" description="Helical" evidence="1">
    <location>
        <begin position="44"/>
        <end position="67"/>
    </location>
</feature>
<keyword evidence="3" id="KW-1185">Reference proteome</keyword>
<reference evidence="2" key="1">
    <citation type="submission" date="2013-04" db="EMBL/GenBank/DDBJ databases">
        <title>The Genome Sequence of Fonticula alba ATCC 38817.</title>
        <authorList>
            <consortium name="The Broad Institute Genomics Platform"/>
            <person name="Russ C."/>
            <person name="Cuomo C."/>
            <person name="Burger G."/>
            <person name="Gray M.W."/>
            <person name="Holland P.W.H."/>
            <person name="King N."/>
            <person name="Lang F.B.F."/>
            <person name="Roger A.J."/>
            <person name="Ruiz-Trillo I."/>
            <person name="Brown M."/>
            <person name="Walker B."/>
            <person name="Young S."/>
            <person name="Zeng Q."/>
            <person name="Gargeya S."/>
            <person name="Fitzgerald M."/>
            <person name="Haas B."/>
            <person name="Abouelleil A."/>
            <person name="Allen A.W."/>
            <person name="Alvarado L."/>
            <person name="Arachchi H.M."/>
            <person name="Berlin A.M."/>
            <person name="Chapman S.B."/>
            <person name="Gainer-Dewar J."/>
            <person name="Goldberg J."/>
            <person name="Griggs A."/>
            <person name="Gujja S."/>
            <person name="Hansen M."/>
            <person name="Howarth C."/>
            <person name="Imamovic A."/>
            <person name="Ireland A."/>
            <person name="Larimer J."/>
            <person name="McCowan C."/>
            <person name="Murphy C."/>
            <person name="Pearson M."/>
            <person name="Poon T.W."/>
            <person name="Priest M."/>
            <person name="Roberts A."/>
            <person name="Saif S."/>
            <person name="Shea T."/>
            <person name="Sisk P."/>
            <person name="Sykes S."/>
            <person name="Wortman J."/>
            <person name="Nusbaum C."/>
            <person name="Birren B."/>
        </authorList>
    </citation>
    <scope>NUCLEOTIDE SEQUENCE [LARGE SCALE GENOMIC DNA]</scope>
    <source>
        <strain evidence="2">ATCC 38817</strain>
    </source>
</reference>
<proteinExistence type="predicted"/>
<keyword evidence="1" id="KW-1133">Transmembrane helix</keyword>
<dbReference type="EMBL" id="KB932202">
    <property type="protein sequence ID" value="KCV72118.1"/>
    <property type="molecule type" value="Genomic_DNA"/>
</dbReference>
<evidence type="ECO:0000313" key="2">
    <source>
        <dbReference type="EMBL" id="KCV72118.1"/>
    </source>
</evidence>
<evidence type="ECO:0000313" key="3">
    <source>
        <dbReference type="Proteomes" id="UP000030693"/>
    </source>
</evidence>
<accession>A0A058ZDW7</accession>
<protein>
    <submittedName>
        <fullName evidence="2">Uncharacterized protein</fullName>
    </submittedName>
</protein>
<keyword evidence="1" id="KW-0472">Membrane</keyword>
<sequence length="76" mass="7904">MTNPSRPATCVCPCICGAASSPPTEDPSTKESSAAITAGTLASSVLLPTAIVLASAYFFSFAARSLFKLVMRTFRD</sequence>
<gene>
    <name evidence="2" type="ORF">H696_01524</name>
</gene>